<dbReference type="GO" id="GO:0005737">
    <property type="term" value="C:cytoplasm"/>
    <property type="evidence" value="ECO:0007669"/>
    <property type="project" value="UniProtKB-SubCell"/>
</dbReference>
<evidence type="ECO:0000313" key="7">
    <source>
        <dbReference type="Proteomes" id="UP000183920"/>
    </source>
</evidence>
<proteinExistence type="inferred from homology"/>
<evidence type="ECO:0000256" key="4">
    <source>
        <dbReference type="ARBA" id="ARBA00023163"/>
    </source>
</evidence>
<dbReference type="InterPro" id="IPR038208">
    <property type="entry name" value="Tscrpt_reg_Crl_sf"/>
</dbReference>
<accession>A0A0G4Q705</accession>
<keyword evidence="3 5" id="KW-0010">Activator</keyword>
<dbReference type="NCBIfam" id="NF008217">
    <property type="entry name" value="PRK10984.1"/>
    <property type="match status" value="1"/>
</dbReference>
<evidence type="ECO:0000256" key="1">
    <source>
        <dbReference type="ARBA" id="ARBA00022490"/>
    </source>
</evidence>
<dbReference type="InterPro" id="IPR009986">
    <property type="entry name" value="Tscrpt_reg_Crl"/>
</dbReference>
<reference evidence="7" key="1">
    <citation type="submission" date="2015-06" db="EMBL/GenBank/DDBJ databases">
        <authorList>
            <person name="Urmite Genomes"/>
        </authorList>
    </citation>
    <scope>NUCLEOTIDE SEQUENCE [LARGE SCALE GENOMIC DNA]</scope>
    <source>
        <strain evidence="7">CSUR P1867</strain>
    </source>
</reference>
<comment type="function">
    <text evidence="5">Binds to the sigma-S subunit of RNA polymerase, activating expression of sigma-S-regulated genes. Stimulates RNA polymerase holoenzyme formation and may bind to several other sigma factors, such as sigma-70 and sigma-32.</text>
</comment>
<dbReference type="Pfam" id="PF07417">
    <property type="entry name" value="Crl"/>
    <property type="match status" value="1"/>
</dbReference>
<comment type="subcellular location">
    <subcellularLocation>
        <location evidence="5">Cytoplasm</location>
    </subcellularLocation>
</comment>
<organism evidence="6 7">
    <name type="scientific">Proteus penneri</name>
    <dbReference type="NCBI Taxonomy" id="102862"/>
    <lineage>
        <taxon>Bacteria</taxon>
        <taxon>Pseudomonadati</taxon>
        <taxon>Pseudomonadota</taxon>
        <taxon>Gammaproteobacteria</taxon>
        <taxon>Enterobacterales</taxon>
        <taxon>Morganellaceae</taxon>
        <taxon>Proteus</taxon>
    </lineage>
</organism>
<dbReference type="HAMAP" id="MF_01178">
    <property type="entry name" value="Crl"/>
    <property type="match status" value="1"/>
</dbReference>
<dbReference type="Proteomes" id="UP000183920">
    <property type="component" value="Unassembled WGS sequence"/>
</dbReference>
<name>A0A0G4Q705_9GAMM</name>
<keyword evidence="4 5" id="KW-0804">Transcription</keyword>
<gene>
    <name evidence="5 6" type="primary">crl</name>
    <name evidence="6" type="ORF">BN1804_01437</name>
</gene>
<dbReference type="EMBL" id="CVRY01000003">
    <property type="protein sequence ID" value="CRL61406.1"/>
    <property type="molecule type" value="Genomic_DNA"/>
</dbReference>
<evidence type="ECO:0000256" key="3">
    <source>
        <dbReference type="ARBA" id="ARBA00023159"/>
    </source>
</evidence>
<evidence type="ECO:0000256" key="2">
    <source>
        <dbReference type="ARBA" id="ARBA00023015"/>
    </source>
</evidence>
<dbReference type="GO" id="GO:0045893">
    <property type="term" value="P:positive regulation of DNA-templated transcription"/>
    <property type="evidence" value="ECO:0007669"/>
    <property type="project" value="UniProtKB-UniRule"/>
</dbReference>
<evidence type="ECO:0000313" key="6">
    <source>
        <dbReference type="EMBL" id="CRL61406.1"/>
    </source>
</evidence>
<protein>
    <recommendedName>
        <fullName evidence="5">Sigma factor-binding protein Crl</fullName>
    </recommendedName>
</protein>
<keyword evidence="1 5" id="KW-0963">Cytoplasm</keyword>
<comment type="similarity">
    <text evidence="5">Belongs to the Crl family.</text>
</comment>
<dbReference type="AlphaFoldDB" id="A0A0G4Q705"/>
<feature type="region of interest" description="Essential for activity" evidence="5">
    <location>
        <begin position="99"/>
        <end position="122"/>
    </location>
</feature>
<keyword evidence="2 5" id="KW-0805">Transcription regulation</keyword>
<dbReference type="RefSeq" id="WP_072063518.1">
    <property type="nucleotide sequence ID" value="NZ_CP059690.1"/>
</dbReference>
<sequence>MTSSLNPTRGKLLKRFAQIGPYIREHQCQENQFFFDCLAVCVNKKIVPEKREFWGWWMELERNNEQLIYHYQIGLFDKNGDWIHQNISKNDVVESINETLIRFHQFLKTAASELDMTLTPDEKMNNFPLPIQP</sequence>
<dbReference type="Gene3D" id="3.30.310.230">
    <property type="entry name" value="Sigma factor-binding protein Crl monomer"/>
    <property type="match status" value="1"/>
</dbReference>
<dbReference type="GeneID" id="76522059"/>
<evidence type="ECO:0000256" key="5">
    <source>
        <dbReference type="HAMAP-Rule" id="MF_01178"/>
    </source>
</evidence>